<dbReference type="Proteomes" id="UP001175353">
    <property type="component" value="Unassembled WGS sequence"/>
</dbReference>
<evidence type="ECO:0000256" key="3">
    <source>
        <dbReference type="ARBA" id="ARBA00022475"/>
    </source>
</evidence>
<dbReference type="PANTHER" id="PTHR33567:SF3">
    <property type="entry name" value="CHROMATE ION TRANSPORTER (EUROFUNG)"/>
    <property type="match status" value="1"/>
</dbReference>
<sequence>MSSALARGVWDALNTRLQLNKAAETVWPVLAANWHLGFTAFGGPSVHFQIFRKRFVEDKHWIDDQIYQELFGICQATPGPGSTKMLFSINALHSGWLAGTLAFLIWSLPGALGMYGLSLGLARIDELLPGPVYAFLTGLNAATVGIIALAAVQLAEKAVTDRLTRGVVLVGGCAGTLYTALWYFPALMVGAGLATLGWDLRVLQRSGELERRGLGRRAGTEPEGLEGV</sequence>
<accession>A0AAN6H302</accession>
<evidence type="ECO:0000256" key="4">
    <source>
        <dbReference type="ARBA" id="ARBA00022692"/>
    </source>
</evidence>
<dbReference type="InterPro" id="IPR003370">
    <property type="entry name" value="Chromate_transpt"/>
</dbReference>
<evidence type="ECO:0000313" key="8">
    <source>
        <dbReference type="EMBL" id="KAK0950821.1"/>
    </source>
</evidence>
<reference evidence="8" key="1">
    <citation type="submission" date="2023-06" db="EMBL/GenBank/DDBJ databases">
        <title>Black Yeasts Isolated from many extreme environments.</title>
        <authorList>
            <person name="Coleine C."/>
            <person name="Stajich J.E."/>
            <person name="Selbmann L."/>
        </authorList>
    </citation>
    <scope>NUCLEOTIDE SEQUENCE</scope>
    <source>
        <strain evidence="8">CCFEE 5200</strain>
    </source>
</reference>
<dbReference type="GO" id="GO:0005886">
    <property type="term" value="C:plasma membrane"/>
    <property type="evidence" value="ECO:0007669"/>
    <property type="project" value="UniProtKB-SubCell"/>
</dbReference>
<organism evidence="8 9">
    <name type="scientific">Friedmanniomyces endolithicus</name>
    <dbReference type="NCBI Taxonomy" id="329885"/>
    <lineage>
        <taxon>Eukaryota</taxon>
        <taxon>Fungi</taxon>
        <taxon>Dikarya</taxon>
        <taxon>Ascomycota</taxon>
        <taxon>Pezizomycotina</taxon>
        <taxon>Dothideomycetes</taxon>
        <taxon>Dothideomycetidae</taxon>
        <taxon>Mycosphaerellales</taxon>
        <taxon>Teratosphaeriaceae</taxon>
        <taxon>Friedmanniomyces</taxon>
    </lineage>
</organism>
<comment type="subcellular location">
    <subcellularLocation>
        <location evidence="1">Cell membrane</location>
        <topology evidence="1">Multi-pass membrane protein</topology>
    </subcellularLocation>
</comment>
<evidence type="ECO:0008006" key="10">
    <source>
        <dbReference type="Google" id="ProtNLM"/>
    </source>
</evidence>
<feature type="transmembrane region" description="Helical" evidence="7">
    <location>
        <begin position="166"/>
        <end position="184"/>
    </location>
</feature>
<keyword evidence="9" id="KW-1185">Reference proteome</keyword>
<keyword evidence="3" id="KW-1003">Cell membrane</keyword>
<dbReference type="Pfam" id="PF02417">
    <property type="entry name" value="Chromate_transp"/>
    <property type="match status" value="1"/>
</dbReference>
<comment type="caution">
    <text evidence="8">The sequence shown here is derived from an EMBL/GenBank/DDBJ whole genome shotgun (WGS) entry which is preliminary data.</text>
</comment>
<evidence type="ECO:0000256" key="2">
    <source>
        <dbReference type="ARBA" id="ARBA00005262"/>
    </source>
</evidence>
<evidence type="ECO:0000256" key="7">
    <source>
        <dbReference type="SAM" id="Phobius"/>
    </source>
</evidence>
<feature type="transmembrane region" description="Helical" evidence="7">
    <location>
        <begin position="132"/>
        <end position="154"/>
    </location>
</feature>
<keyword evidence="5 7" id="KW-1133">Transmembrane helix</keyword>
<evidence type="ECO:0000256" key="5">
    <source>
        <dbReference type="ARBA" id="ARBA00022989"/>
    </source>
</evidence>
<feature type="transmembrane region" description="Helical" evidence="7">
    <location>
        <begin position="94"/>
        <end position="112"/>
    </location>
</feature>
<evidence type="ECO:0000313" key="9">
    <source>
        <dbReference type="Proteomes" id="UP001175353"/>
    </source>
</evidence>
<keyword evidence="4 7" id="KW-0812">Transmembrane</keyword>
<evidence type="ECO:0000256" key="6">
    <source>
        <dbReference type="ARBA" id="ARBA00023136"/>
    </source>
</evidence>
<dbReference type="PANTHER" id="PTHR33567">
    <property type="entry name" value="CHROMATE ION TRANSPORTER (EUROFUNG)"/>
    <property type="match status" value="1"/>
</dbReference>
<gene>
    <name evidence="8" type="ORF">LTR91_025385</name>
</gene>
<dbReference type="AlphaFoldDB" id="A0AAN6H302"/>
<dbReference type="GO" id="GO:0015109">
    <property type="term" value="F:chromate transmembrane transporter activity"/>
    <property type="evidence" value="ECO:0007669"/>
    <property type="project" value="InterPro"/>
</dbReference>
<dbReference type="EMBL" id="JAUJLE010000767">
    <property type="protein sequence ID" value="KAK0950821.1"/>
    <property type="molecule type" value="Genomic_DNA"/>
</dbReference>
<proteinExistence type="inferred from homology"/>
<name>A0AAN6H302_9PEZI</name>
<comment type="similarity">
    <text evidence="2">Belongs to the chromate ion transporter (CHR) (TC 2.A.51) family.</text>
</comment>
<evidence type="ECO:0000256" key="1">
    <source>
        <dbReference type="ARBA" id="ARBA00004651"/>
    </source>
</evidence>
<keyword evidence="6 7" id="KW-0472">Membrane</keyword>
<protein>
    <recommendedName>
        <fullName evidence="10">Chromate transporter</fullName>
    </recommendedName>
</protein>